<proteinExistence type="predicted"/>
<name>A0A2M7SFC8_9BACT</name>
<gene>
    <name evidence="4" type="ORF">COY52_00965</name>
</gene>
<dbReference type="SMART" id="SM00116">
    <property type="entry name" value="CBS"/>
    <property type="match status" value="2"/>
</dbReference>
<comment type="caution">
    <text evidence="4">The sequence shown here is derived from an EMBL/GenBank/DDBJ whole genome shotgun (WGS) entry which is preliminary data.</text>
</comment>
<accession>A0A2M7SFC8</accession>
<evidence type="ECO:0000256" key="1">
    <source>
        <dbReference type="ARBA" id="ARBA00023122"/>
    </source>
</evidence>
<dbReference type="CDD" id="cd04586">
    <property type="entry name" value="CBS_pair_BON_assoc"/>
    <property type="match status" value="1"/>
</dbReference>
<dbReference type="Pfam" id="PF00571">
    <property type="entry name" value="CBS"/>
    <property type="match status" value="2"/>
</dbReference>
<dbReference type="AlphaFoldDB" id="A0A2M7SFC8"/>
<dbReference type="Gene3D" id="3.10.580.10">
    <property type="entry name" value="CBS-domain"/>
    <property type="match status" value="1"/>
</dbReference>
<dbReference type="InterPro" id="IPR000644">
    <property type="entry name" value="CBS_dom"/>
</dbReference>
<sequence length="148" mass="16497">MKVKDIMTREVKTLSPDMSVKDAAVKLFTLQISGLPVVDAENRVVGMFTEKDIIKMVLPSNIEQVEGLTQLFGGEALEKKFARTADIKVSEVMRREVICVDEDTDVAEVAKMMIVKKVRRIPVVRDNKLAGIVARGDIVKQLLKKEGL</sequence>
<dbReference type="PROSITE" id="PS51371">
    <property type="entry name" value="CBS"/>
    <property type="match status" value="2"/>
</dbReference>
<keyword evidence="1 2" id="KW-0129">CBS domain</keyword>
<dbReference type="InterPro" id="IPR046342">
    <property type="entry name" value="CBS_dom_sf"/>
</dbReference>
<dbReference type="Proteomes" id="UP000229307">
    <property type="component" value="Unassembled WGS sequence"/>
</dbReference>
<reference evidence="5" key="1">
    <citation type="submission" date="2017-09" db="EMBL/GenBank/DDBJ databases">
        <title>Depth-based differentiation of microbial function through sediment-hosted aquifers and enrichment of novel symbionts in the deep terrestrial subsurface.</title>
        <authorList>
            <person name="Probst A.J."/>
            <person name="Ladd B."/>
            <person name="Jarett J.K."/>
            <person name="Geller-Mcgrath D.E."/>
            <person name="Sieber C.M.K."/>
            <person name="Emerson J.B."/>
            <person name="Anantharaman K."/>
            <person name="Thomas B.C."/>
            <person name="Malmstrom R."/>
            <person name="Stieglmeier M."/>
            <person name="Klingl A."/>
            <person name="Woyke T."/>
            <person name="Ryan C.M."/>
            <person name="Banfield J.F."/>
        </authorList>
    </citation>
    <scope>NUCLEOTIDE SEQUENCE [LARGE SCALE GENOMIC DNA]</scope>
</reference>
<dbReference type="PANTHER" id="PTHR43080">
    <property type="entry name" value="CBS DOMAIN-CONTAINING PROTEIN CBSX3, MITOCHONDRIAL"/>
    <property type="match status" value="1"/>
</dbReference>
<feature type="domain" description="CBS" evidence="3">
    <location>
        <begin position="7"/>
        <end position="64"/>
    </location>
</feature>
<feature type="domain" description="CBS" evidence="3">
    <location>
        <begin position="93"/>
        <end position="148"/>
    </location>
</feature>
<evidence type="ECO:0000313" key="5">
    <source>
        <dbReference type="Proteomes" id="UP000229307"/>
    </source>
</evidence>
<dbReference type="InterPro" id="IPR051257">
    <property type="entry name" value="Diverse_CBS-Domain"/>
</dbReference>
<protein>
    <recommendedName>
        <fullName evidence="3">CBS domain-containing protein</fullName>
    </recommendedName>
</protein>
<organism evidence="4 5">
    <name type="scientific">Candidatus Desantisbacteria bacterium CG_4_10_14_0_8_um_filter_48_22</name>
    <dbReference type="NCBI Taxonomy" id="1974543"/>
    <lineage>
        <taxon>Bacteria</taxon>
        <taxon>Candidatus Desantisiibacteriota</taxon>
    </lineage>
</organism>
<evidence type="ECO:0000256" key="2">
    <source>
        <dbReference type="PROSITE-ProRule" id="PRU00703"/>
    </source>
</evidence>
<evidence type="ECO:0000259" key="3">
    <source>
        <dbReference type="PROSITE" id="PS51371"/>
    </source>
</evidence>
<dbReference type="PANTHER" id="PTHR43080:SF2">
    <property type="entry name" value="CBS DOMAIN-CONTAINING PROTEIN"/>
    <property type="match status" value="1"/>
</dbReference>
<dbReference type="SUPFAM" id="SSF54631">
    <property type="entry name" value="CBS-domain pair"/>
    <property type="match status" value="1"/>
</dbReference>
<evidence type="ECO:0000313" key="4">
    <source>
        <dbReference type="EMBL" id="PIZ18161.1"/>
    </source>
</evidence>
<dbReference type="EMBL" id="PFMR01000031">
    <property type="protein sequence ID" value="PIZ18161.1"/>
    <property type="molecule type" value="Genomic_DNA"/>
</dbReference>